<proteinExistence type="predicted"/>
<protein>
    <submittedName>
        <fullName evidence="1">Uncharacterized protein</fullName>
    </submittedName>
</protein>
<evidence type="ECO:0000313" key="1">
    <source>
        <dbReference type="EMBL" id="KAK5703100.1"/>
    </source>
</evidence>
<evidence type="ECO:0000313" key="2">
    <source>
        <dbReference type="Proteomes" id="UP001310594"/>
    </source>
</evidence>
<dbReference type="AlphaFoldDB" id="A0AAN8A3Z4"/>
<reference evidence="1" key="1">
    <citation type="submission" date="2023-08" db="EMBL/GenBank/DDBJ databases">
        <title>Black Yeasts Isolated from many extreme environments.</title>
        <authorList>
            <person name="Coleine C."/>
            <person name="Stajich J.E."/>
            <person name="Selbmann L."/>
        </authorList>
    </citation>
    <scope>NUCLEOTIDE SEQUENCE</scope>
    <source>
        <strain evidence="1">CCFEE 5810</strain>
    </source>
</reference>
<name>A0AAN8A3Z4_9PEZI</name>
<dbReference type="Proteomes" id="UP001310594">
    <property type="component" value="Unassembled WGS sequence"/>
</dbReference>
<sequence length="453" mass="49664">MAEKDSPPKYDEDLNPDGSTAFKSISIRLIQQIPGQEDAIIRQVDENVIIPCTASRDDVTKLLESRVKFHFGLNTSAAHKEAIRVLSVVIDCELYAIADDEQWQASTGRLANGATLQYDLVMRAALLANVVASGSSIASKSVVATLTQRTPGKISADGERMGMNMSPSAVVRQIHDAILITSNATWSQVFLLLLVRIKAHFRIDLSPDHIAPQGYASMVMAYKDKRISLVDELGWEAARGWLDTGAVLEVDFAVPETKEAEHVVSASRSAAVTAISVAVKKEKEPSPPPYDYTQAQAITMPTVVKINHRKSGATSVQTVNLINISPRKSIVSSQHDAIFISRATTRSELCDMLVASINRNYKEKCSNGAGKYFIHIASVFVNDARIRILDDESWEASRAFLLLERATLQVDFTLPPVAFCDQGVAGADGKENVMQAKRSHQKKRGQQKMCIVQ</sequence>
<comment type="caution">
    <text evidence="1">The sequence shown here is derived from an EMBL/GenBank/DDBJ whole genome shotgun (WGS) entry which is preliminary data.</text>
</comment>
<organism evidence="1 2">
    <name type="scientific">Elasticomyces elasticus</name>
    <dbReference type="NCBI Taxonomy" id="574655"/>
    <lineage>
        <taxon>Eukaryota</taxon>
        <taxon>Fungi</taxon>
        <taxon>Dikarya</taxon>
        <taxon>Ascomycota</taxon>
        <taxon>Pezizomycotina</taxon>
        <taxon>Dothideomycetes</taxon>
        <taxon>Dothideomycetidae</taxon>
        <taxon>Mycosphaerellales</taxon>
        <taxon>Teratosphaeriaceae</taxon>
        <taxon>Elasticomyces</taxon>
    </lineage>
</organism>
<accession>A0AAN8A3Z4</accession>
<dbReference type="EMBL" id="JAVRQU010000005">
    <property type="protein sequence ID" value="KAK5703100.1"/>
    <property type="molecule type" value="Genomic_DNA"/>
</dbReference>
<gene>
    <name evidence="1" type="ORF">LTR97_004049</name>
</gene>